<feature type="region of interest" description="Disordered" evidence="2">
    <location>
        <begin position="150"/>
        <end position="190"/>
    </location>
</feature>
<dbReference type="GO" id="GO:0008080">
    <property type="term" value="F:N-acetyltransferase activity"/>
    <property type="evidence" value="ECO:0007669"/>
    <property type="project" value="InterPro"/>
</dbReference>
<dbReference type="Gene3D" id="1.10.10.10">
    <property type="entry name" value="Winged helix-like DNA-binding domain superfamily/Winged helix DNA-binding domain"/>
    <property type="match status" value="1"/>
</dbReference>
<feature type="compositionally biased region" description="Basic and acidic residues" evidence="2">
    <location>
        <begin position="165"/>
        <end position="174"/>
    </location>
</feature>
<dbReference type="CDD" id="cd04301">
    <property type="entry name" value="NAT_SF"/>
    <property type="match status" value="1"/>
</dbReference>
<protein>
    <submittedName>
        <fullName evidence="5">TDP-fucosamine acetyltransferase</fullName>
    </submittedName>
</protein>
<dbReference type="PANTHER" id="PTHR13947:SF37">
    <property type="entry name" value="LD18367P"/>
    <property type="match status" value="1"/>
</dbReference>
<dbReference type="KEGG" id="strr:EKD16_02830"/>
<proteinExistence type="predicted"/>
<dbReference type="Gene3D" id="3.40.630.30">
    <property type="match status" value="1"/>
</dbReference>
<keyword evidence="6" id="KW-1185">Reference proteome</keyword>
<accession>A0A4V0ZJ63</accession>
<dbReference type="Pfam" id="PF00583">
    <property type="entry name" value="Acetyltransf_1"/>
    <property type="match status" value="1"/>
</dbReference>
<keyword evidence="1 5" id="KW-0808">Transferase</keyword>
<dbReference type="InterPro" id="IPR050769">
    <property type="entry name" value="NAT_camello-type"/>
</dbReference>
<gene>
    <name evidence="5" type="ORF">EKD16_02830</name>
</gene>
<feature type="domain" description="N-acetyltransferase" evidence="4">
    <location>
        <begin position="187"/>
        <end position="343"/>
    </location>
</feature>
<evidence type="ECO:0000313" key="5">
    <source>
        <dbReference type="EMBL" id="QBI52382.1"/>
    </source>
</evidence>
<feature type="domain" description="HTH marR-type" evidence="3">
    <location>
        <begin position="1"/>
        <end position="147"/>
    </location>
</feature>
<dbReference type="Proteomes" id="UP000292235">
    <property type="component" value="Chromosome"/>
</dbReference>
<dbReference type="InterPro" id="IPR000182">
    <property type="entry name" value="GNAT_dom"/>
</dbReference>
<evidence type="ECO:0000256" key="1">
    <source>
        <dbReference type="ARBA" id="ARBA00022679"/>
    </source>
</evidence>
<dbReference type="PROSITE" id="PS51186">
    <property type="entry name" value="GNAT"/>
    <property type="match status" value="1"/>
</dbReference>
<dbReference type="InterPro" id="IPR000835">
    <property type="entry name" value="HTH_MarR-typ"/>
</dbReference>
<dbReference type="Pfam" id="PF01047">
    <property type="entry name" value="MarR"/>
    <property type="match status" value="1"/>
</dbReference>
<dbReference type="PROSITE" id="PS50995">
    <property type="entry name" value="HTH_MARR_2"/>
    <property type="match status" value="1"/>
</dbReference>
<dbReference type="GO" id="GO:0003700">
    <property type="term" value="F:DNA-binding transcription factor activity"/>
    <property type="evidence" value="ECO:0007669"/>
    <property type="project" value="InterPro"/>
</dbReference>
<organism evidence="5 6">
    <name type="scientific">Streptomonospora litoralis</name>
    <dbReference type="NCBI Taxonomy" id="2498135"/>
    <lineage>
        <taxon>Bacteria</taxon>
        <taxon>Bacillati</taxon>
        <taxon>Actinomycetota</taxon>
        <taxon>Actinomycetes</taxon>
        <taxon>Streptosporangiales</taxon>
        <taxon>Nocardiopsidaceae</taxon>
        <taxon>Streptomonospora</taxon>
    </lineage>
</organism>
<evidence type="ECO:0000256" key="2">
    <source>
        <dbReference type="SAM" id="MobiDB-lite"/>
    </source>
</evidence>
<evidence type="ECO:0000259" key="4">
    <source>
        <dbReference type="PROSITE" id="PS51186"/>
    </source>
</evidence>
<dbReference type="InterPro" id="IPR016181">
    <property type="entry name" value="Acyl_CoA_acyltransferase"/>
</dbReference>
<sequence>MSTPEPEAAGVPNEDVAAIRAFNRFFTRRVGVLKPGLFDSPWSLTEARIMYELRHRARAEALDLRRELDMDAGQLSRVLTRLQRNGLVSRSPSPEDGRRQVVELTDAGLRAAKTLDERAREQVVGLVSHLSTDDRRRLIDAMATVRRLFDAPGTPDAAPGAGDGGESRDGERARPAPPPSAAHPAGASLRAPRPGDLGWIVARHGELYAHEYGWDSSFEAWVARLVAEHGRFGDTAAQHLWIAEADGERAGCISCVREDERTARLRLFLVEPGARGRGVGSLLVRRCVEFARAADYRRMVLSTYSVLAAARRIYEGAGFRLAEEHVEHVFGRNLAAQVWEREL</sequence>
<dbReference type="SMART" id="SM00347">
    <property type="entry name" value="HTH_MARR"/>
    <property type="match status" value="1"/>
</dbReference>
<dbReference type="RefSeq" id="WP_131096943.1">
    <property type="nucleotide sequence ID" value="NZ_CP036455.1"/>
</dbReference>
<dbReference type="PANTHER" id="PTHR13947">
    <property type="entry name" value="GNAT FAMILY N-ACETYLTRANSFERASE"/>
    <property type="match status" value="1"/>
</dbReference>
<dbReference type="InterPro" id="IPR036390">
    <property type="entry name" value="WH_DNA-bd_sf"/>
</dbReference>
<name>A0A4V0ZJ63_9ACTN</name>
<feature type="compositionally biased region" description="Low complexity" evidence="2">
    <location>
        <begin position="150"/>
        <end position="160"/>
    </location>
</feature>
<dbReference type="SUPFAM" id="SSF46785">
    <property type="entry name" value="Winged helix' DNA-binding domain"/>
    <property type="match status" value="1"/>
</dbReference>
<dbReference type="SUPFAM" id="SSF55729">
    <property type="entry name" value="Acyl-CoA N-acyltransferases (Nat)"/>
    <property type="match status" value="1"/>
</dbReference>
<dbReference type="AlphaFoldDB" id="A0A4V0ZJ63"/>
<reference evidence="5 6" key="1">
    <citation type="submission" date="2019-02" db="EMBL/GenBank/DDBJ databases">
        <authorList>
            <person name="Khodamoradi S."/>
            <person name="Hahnke R.L."/>
            <person name="Kaempfer P."/>
            <person name="Schumann P."/>
            <person name="Rohde M."/>
            <person name="Steinert M."/>
            <person name="Luzhetskyy A."/>
            <person name="Wink J."/>
            <person name="Ruckert C."/>
        </authorList>
    </citation>
    <scope>NUCLEOTIDE SEQUENCE [LARGE SCALE GENOMIC DNA]</scope>
    <source>
        <strain evidence="5 6">M2</strain>
    </source>
</reference>
<evidence type="ECO:0000313" key="6">
    <source>
        <dbReference type="Proteomes" id="UP000292235"/>
    </source>
</evidence>
<evidence type="ECO:0000259" key="3">
    <source>
        <dbReference type="PROSITE" id="PS50995"/>
    </source>
</evidence>
<dbReference type="EMBL" id="CP036455">
    <property type="protein sequence ID" value="QBI52382.1"/>
    <property type="molecule type" value="Genomic_DNA"/>
</dbReference>
<dbReference type="InterPro" id="IPR036388">
    <property type="entry name" value="WH-like_DNA-bd_sf"/>
</dbReference>
<dbReference type="OrthoDB" id="273614at2"/>